<dbReference type="EMBL" id="LQOX01000121">
    <property type="protein sequence ID" value="ORV65682.1"/>
    <property type="molecule type" value="Genomic_DNA"/>
</dbReference>
<name>A0A1X1V9I3_MYCGS</name>
<evidence type="ECO:0000313" key="1">
    <source>
        <dbReference type="EMBL" id="ORV65682.1"/>
    </source>
</evidence>
<evidence type="ECO:0000313" key="2">
    <source>
        <dbReference type="Proteomes" id="UP000193738"/>
    </source>
</evidence>
<proteinExistence type="predicted"/>
<dbReference type="Proteomes" id="UP000193738">
    <property type="component" value="Unassembled WGS sequence"/>
</dbReference>
<keyword evidence="2" id="KW-1185">Reference proteome</keyword>
<gene>
    <name evidence="1" type="ORF">AWC07_13075</name>
</gene>
<sequence length="88" mass="9631">MTLFTARVRRLAFGGKGDVAADVPAVDHRVESTLQLTEFGAVEHHQIASQVALLDALEAPRVQLVATRWPTTLIENRNRGINNGLTMP</sequence>
<reference evidence="1 2" key="1">
    <citation type="submission" date="2016-01" db="EMBL/GenBank/DDBJ databases">
        <title>The new phylogeny of the genus Mycobacterium.</title>
        <authorList>
            <person name="Tarcisio F."/>
            <person name="Conor M."/>
            <person name="Antonella G."/>
            <person name="Elisabetta G."/>
            <person name="Giulia F.S."/>
            <person name="Sara T."/>
            <person name="Anna F."/>
            <person name="Clotilde B."/>
            <person name="Roberto B."/>
            <person name="Veronica D.S."/>
            <person name="Fabio R."/>
            <person name="Monica P."/>
            <person name="Olivier J."/>
            <person name="Enrico T."/>
            <person name="Nicola S."/>
        </authorList>
    </citation>
    <scope>NUCLEOTIDE SEQUENCE [LARGE SCALE GENOMIC DNA]</scope>
    <source>
        <strain evidence="1 2">DSM 43505</strain>
    </source>
</reference>
<protein>
    <submittedName>
        <fullName evidence="1">Uncharacterized protein</fullName>
    </submittedName>
</protein>
<accession>A0A1X1V9I3</accession>
<dbReference type="AlphaFoldDB" id="A0A1X1V9I3"/>
<organism evidence="1 2">
    <name type="scientific">Mycobacterium gastri</name>
    <dbReference type="NCBI Taxonomy" id="1777"/>
    <lineage>
        <taxon>Bacteria</taxon>
        <taxon>Bacillati</taxon>
        <taxon>Actinomycetota</taxon>
        <taxon>Actinomycetes</taxon>
        <taxon>Mycobacteriales</taxon>
        <taxon>Mycobacteriaceae</taxon>
        <taxon>Mycobacterium</taxon>
    </lineage>
</organism>
<comment type="caution">
    <text evidence="1">The sequence shown here is derived from an EMBL/GenBank/DDBJ whole genome shotgun (WGS) entry which is preliminary data.</text>
</comment>